<keyword evidence="1" id="KW-0472">Membrane</keyword>
<accession>A0A6J5MM89</accession>
<reference evidence="2" key="1">
    <citation type="submission" date="2020-04" db="EMBL/GenBank/DDBJ databases">
        <authorList>
            <person name="Chiriac C."/>
            <person name="Salcher M."/>
            <person name="Ghai R."/>
            <person name="Kavagutti S V."/>
        </authorList>
    </citation>
    <scope>NUCLEOTIDE SEQUENCE</scope>
</reference>
<dbReference type="EMBL" id="LR798397">
    <property type="protein sequence ID" value="CAB5229134.1"/>
    <property type="molecule type" value="Genomic_DNA"/>
</dbReference>
<keyword evidence="1" id="KW-0812">Transmembrane</keyword>
<gene>
    <name evidence="5" type="ORF">UFOVP1006_29</name>
    <name evidence="6" type="ORF">UFOVP1096_51</name>
    <name evidence="7" type="ORF">UFOVP1157_36</name>
    <name evidence="8" type="ORF">UFOVP1347_26</name>
    <name evidence="9" type="ORF">UFOVP1455_42</name>
    <name evidence="11" type="ORF">UFOVP1543_42</name>
    <name evidence="10" type="ORF">UFOVP1606_60</name>
    <name evidence="2" type="ORF">UFOVP497_59</name>
    <name evidence="3" type="ORF">UFOVP834_35</name>
    <name evidence="4" type="ORF">UFOVP922_36</name>
</gene>
<evidence type="ECO:0000313" key="5">
    <source>
        <dbReference type="EMBL" id="CAB4177661.1"/>
    </source>
</evidence>
<evidence type="ECO:0000313" key="9">
    <source>
        <dbReference type="EMBL" id="CAB4214381.1"/>
    </source>
</evidence>
<dbReference type="EMBL" id="LR796881">
    <property type="protein sequence ID" value="CAB4172379.1"/>
    <property type="molecule type" value="Genomic_DNA"/>
</dbReference>
<evidence type="ECO:0000313" key="3">
    <source>
        <dbReference type="EMBL" id="CAB4164483.1"/>
    </source>
</evidence>
<evidence type="ECO:0000313" key="7">
    <source>
        <dbReference type="EMBL" id="CAB4187589.1"/>
    </source>
</evidence>
<dbReference type="EMBL" id="LR797102">
    <property type="protein sequence ID" value="CAB4187589.1"/>
    <property type="molecule type" value="Genomic_DNA"/>
</dbReference>
<dbReference type="EMBL" id="LR797307">
    <property type="protein sequence ID" value="CAB4200118.1"/>
    <property type="molecule type" value="Genomic_DNA"/>
</dbReference>
<feature type="transmembrane region" description="Helical" evidence="1">
    <location>
        <begin position="6"/>
        <end position="26"/>
    </location>
</feature>
<sequence length="47" mass="5343">MDETDMMIALMFVAYLAGCLVAVWIVEKWEQSTMMVSKKHGFSEGVE</sequence>
<evidence type="ECO:0000313" key="10">
    <source>
        <dbReference type="EMBL" id="CAB4218956.1"/>
    </source>
</evidence>
<evidence type="ECO:0000313" key="8">
    <source>
        <dbReference type="EMBL" id="CAB4200118.1"/>
    </source>
</evidence>
<dbReference type="EMBL" id="LR797405">
    <property type="protein sequence ID" value="CAB4214381.1"/>
    <property type="molecule type" value="Genomic_DNA"/>
</dbReference>
<evidence type="ECO:0000313" key="6">
    <source>
        <dbReference type="EMBL" id="CAB4184212.1"/>
    </source>
</evidence>
<dbReference type="EMBL" id="LR796763">
    <property type="protein sequence ID" value="CAB4164483.1"/>
    <property type="molecule type" value="Genomic_DNA"/>
</dbReference>
<evidence type="ECO:0000313" key="4">
    <source>
        <dbReference type="EMBL" id="CAB4172379.1"/>
    </source>
</evidence>
<organism evidence="2">
    <name type="scientific">uncultured Caudovirales phage</name>
    <dbReference type="NCBI Taxonomy" id="2100421"/>
    <lineage>
        <taxon>Viruses</taxon>
        <taxon>Duplodnaviria</taxon>
        <taxon>Heunggongvirae</taxon>
        <taxon>Uroviricota</taxon>
        <taxon>Caudoviricetes</taxon>
        <taxon>Peduoviridae</taxon>
        <taxon>Maltschvirus</taxon>
        <taxon>Maltschvirus maltsch</taxon>
    </lineage>
</organism>
<dbReference type="EMBL" id="LR796470">
    <property type="protein sequence ID" value="CAB4146693.1"/>
    <property type="molecule type" value="Genomic_DNA"/>
</dbReference>
<evidence type="ECO:0000313" key="2">
    <source>
        <dbReference type="EMBL" id="CAB4146693.1"/>
    </source>
</evidence>
<evidence type="ECO:0000313" key="11">
    <source>
        <dbReference type="EMBL" id="CAB5229134.1"/>
    </source>
</evidence>
<dbReference type="EMBL" id="LR796953">
    <property type="protein sequence ID" value="CAB4177661.1"/>
    <property type="molecule type" value="Genomic_DNA"/>
</dbReference>
<protein>
    <submittedName>
        <fullName evidence="2">Uncharacterized protein</fullName>
    </submittedName>
</protein>
<proteinExistence type="predicted"/>
<keyword evidence="1" id="KW-1133">Transmembrane helix</keyword>
<dbReference type="EMBL" id="LR797463">
    <property type="protein sequence ID" value="CAB4218956.1"/>
    <property type="molecule type" value="Genomic_DNA"/>
</dbReference>
<evidence type="ECO:0000256" key="1">
    <source>
        <dbReference type="SAM" id="Phobius"/>
    </source>
</evidence>
<dbReference type="EMBL" id="LR797060">
    <property type="protein sequence ID" value="CAB4184212.1"/>
    <property type="molecule type" value="Genomic_DNA"/>
</dbReference>
<name>A0A6J5MM89_9CAUD</name>